<feature type="compositionally biased region" description="Polar residues" evidence="1">
    <location>
        <begin position="210"/>
        <end position="225"/>
    </location>
</feature>
<feature type="domain" description="PRC-barrel" evidence="2">
    <location>
        <begin position="7"/>
        <end position="76"/>
    </location>
</feature>
<organism evidence="3 4">
    <name type="scientific">Crinalium epipsammum PCC 9333</name>
    <dbReference type="NCBI Taxonomy" id="1173022"/>
    <lineage>
        <taxon>Bacteria</taxon>
        <taxon>Bacillati</taxon>
        <taxon>Cyanobacteriota</taxon>
        <taxon>Cyanophyceae</taxon>
        <taxon>Gomontiellales</taxon>
        <taxon>Gomontiellaceae</taxon>
        <taxon>Crinalium</taxon>
    </lineage>
</organism>
<dbReference type="KEGG" id="cep:Cri9333_2002"/>
<dbReference type="EMBL" id="CP003620">
    <property type="protein sequence ID" value="AFZ12881.1"/>
    <property type="molecule type" value="Genomic_DNA"/>
</dbReference>
<dbReference type="PANTHER" id="PTHR36740:SF1">
    <property type="entry name" value="PRC-BARREL DOMAIN-CONTAINING PROTEIN"/>
    <property type="match status" value="1"/>
</dbReference>
<feature type="region of interest" description="Disordered" evidence="1">
    <location>
        <begin position="192"/>
        <end position="328"/>
    </location>
</feature>
<dbReference type="OrthoDB" id="570311at2"/>
<dbReference type="Pfam" id="PF05239">
    <property type="entry name" value="PRC"/>
    <property type="match status" value="2"/>
</dbReference>
<feature type="compositionally biased region" description="Polar residues" evidence="1">
    <location>
        <begin position="259"/>
        <end position="275"/>
    </location>
</feature>
<accession>K9VY29</accession>
<gene>
    <name evidence="3" type="ORF">Cri9333_2002</name>
</gene>
<evidence type="ECO:0000259" key="2">
    <source>
        <dbReference type="Pfam" id="PF05239"/>
    </source>
</evidence>
<evidence type="ECO:0000313" key="3">
    <source>
        <dbReference type="EMBL" id="AFZ12881.1"/>
    </source>
</evidence>
<evidence type="ECO:0000313" key="4">
    <source>
        <dbReference type="Proteomes" id="UP000010472"/>
    </source>
</evidence>
<dbReference type="PANTHER" id="PTHR36740">
    <property type="entry name" value="PRC DOMAIN-CONTAINING PROTEIN"/>
    <property type="match status" value="1"/>
</dbReference>
<dbReference type="Gene3D" id="2.30.30.240">
    <property type="entry name" value="PRC-barrel domain"/>
    <property type="match status" value="2"/>
</dbReference>
<dbReference type="PATRIC" id="fig|1173022.3.peg.2163"/>
<evidence type="ECO:0000256" key="1">
    <source>
        <dbReference type="SAM" id="MobiDB-lite"/>
    </source>
</evidence>
<dbReference type="InterPro" id="IPR027275">
    <property type="entry name" value="PRC-brl_dom"/>
</dbReference>
<feature type="compositionally biased region" description="Acidic residues" evidence="1">
    <location>
        <begin position="248"/>
        <end position="258"/>
    </location>
</feature>
<dbReference type="HOGENOM" id="CLU_065812_0_0_3"/>
<dbReference type="RefSeq" id="WP_015202997.1">
    <property type="nucleotide sequence ID" value="NC_019753.1"/>
</dbReference>
<dbReference type="STRING" id="1173022.Cri9333_2002"/>
<dbReference type="Proteomes" id="UP000010472">
    <property type="component" value="Chromosome"/>
</dbReference>
<proteinExistence type="predicted"/>
<protein>
    <submittedName>
        <fullName evidence="3">PRC-barrel domain protein</fullName>
    </submittedName>
</protein>
<dbReference type="InterPro" id="IPR011033">
    <property type="entry name" value="PRC_barrel-like_sf"/>
</dbReference>
<keyword evidence="4" id="KW-1185">Reference proteome</keyword>
<feature type="compositionally biased region" description="Acidic residues" evidence="1">
    <location>
        <begin position="280"/>
        <end position="298"/>
    </location>
</feature>
<sequence>MRSEQIRYRSDLINTQVITSDTGKRLGVVKELLVDIDRREVVALGLRDNLISIAGMPRYLLLSSIRKWGDVILVEDDNVIEDIDVDAYSTLINSEVITETGELLGRVRGFKFNSDDGQVASIIIASLGLPLIPEQVLSTYELPVDEIVSSGPNRLIVFEGAEERMNQLTVGVLERLGLGKAPWESEEDEAYFTPSARPENQLGTGIPVRTPTNIRTATPVTQNAWSDDDWEEPQPQPLPRRRQSESIYYEEDVEEDNWSEASTDTSRKPQYQQRSYAEAETYEDDYDYEDEIEGDAWGEDVKPQTYKAPKLNIPEKTKQPEYQDDGTY</sequence>
<name>K9VY29_9CYAN</name>
<dbReference type="SUPFAM" id="SSF50346">
    <property type="entry name" value="PRC-barrel domain"/>
    <property type="match status" value="2"/>
</dbReference>
<feature type="domain" description="PRC-barrel" evidence="2">
    <location>
        <begin position="85"/>
        <end position="163"/>
    </location>
</feature>
<reference evidence="3 4" key="1">
    <citation type="submission" date="2012-06" db="EMBL/GenBank/DDBJ databases">
        <title>Finished chromosome of genome of Crinalium epipsammum PCC 9333.</title>
        <authorList>
            <consortium name="US DOE Joint Genome Institute"/>
            <person name="Gugger M."/>
            <person name="Coursin T."/>
            <person name="Rippka R."/>
            <person name="Tandeau De Marsac N."/>
            <person name="Huntemann M."/>
            <person name="Wei C.-L."/>
            <person name="Han J."/>
            <person name="Detter J.C."/>
            <person name="Han C."/>
            <person name="Tapia R."/>
            <person name="Davenport K."/>
            <person name="Daligault H."/>
            <person name="Erkkila T."/>
            <person name="Gu W."/>
            <person name="Munk A.C.C."/>
            <person name="Teshima H."/>
            <person name="Xu Y."/>
            <person name="Chain P."/>
            <person name="Chen A."/>
            <person name="Krypides N."/>
            <person name="Mavromatis K."/>
            <person name="Markowitz V."/>
            <person name="Szeto E."/>
            <person name="Ivanova N."/>
            <person name="Mikhailova N."/>
            <person name="Ovchinnikova G."/>
            <person name="Pagani I."/>
            <person name="Pati A."/>
            <person name="Goodwin L."/>
            <person name="Peters L."/>
            <person name="Pitluck S."/>
            <person name="Woyke T."/>
            <person name="Kerfeld C."/>
        </authorList>
    </citation>
    <scope>NUCLEOTIDE SEQUENCE [LARGE SCALE GENOMIC DNA]</scope>
    <source>
        <strain evidence="3 4">PCC 9333</strain>
    </source>
</reference>
<dbReference type="AlphaFoldDB" id="K9VY29"/>
<dbReference type="eggNOG" id="COG1873">
    <property type="taxonomic scope" value="Bacteria"/>
</dbReference>